<protein>
    <submittedName>
        <fullName evidence="1">Uncharacterized protein</fullName>
    </submittedName>
</protein>
<dbReference type="Gramene" id="PGSC0003DMT400088227">
    <property type="protein sequence ID" value="PGSC0003DMT400088227"/>
    <property type="gene ID" value="PGSC0003DMG400037798"/>
</dbReference>
<sequence length="233" mass="26514">MGRFGASKRKVYNDSPLSNGFGDSIMRKMSYGGKLLLPKYPSQNACFQVRNGSKRFFRKDVWLGHSNFKEEFRDMYDISSVVDVGIATDIVEDELSNSPARKALQYRSGPACMHLDNSTNECCAETNTTTRFRKLRRANPRKTHWPKPPQVPPRTAQKSIVGNALASSLASFGADLFLVRSPKNSEPITPLFLSVSDHRNPYLVQQFIFPADLRFFRKHFSLFQICFFIMDLG</sequence>
<dbReference type="AlphaFoldDB" id="M1DFH9"/>
<dbReference type="Proteomes" id="UP000011115">
    <property type="component" value="Unassembled WGS sequence"/>
</dbReference>
<keyword evidence="2" id="KW-1185">Reference proteome</keyword>
<name>M1DFH9_SOLTU</name>
<evidence type="ECO:0000313" key="2">
    <source>
        <dbReference type="Proteomes" id="UP000011115"/>
    </source>
</evidence>
<dbReference type="PaxDb" id="4113-PGSC0003DMT400088227"/>
<dbReference type="EnsemblPlants" id="PGSC0003DMT400088227">
    <property type="protein sequence ID" value="PGSC0003DMT400088227"/>
    <property type="gene ID" value="PGSC0003DMG400037798"/>
</dbReference>
<reference evidence="2" key="1">
    <citation type="journal article" date="2011" name="Nature">
        <title>Genome sequence and analysis of the tuber crop potato.</title>
        <authorList>
            <consortium name="The Potato Genome Sequencing Consortium"/>
        </authorList>
    </citation>
    <scope>NUCLEOTIDE SEQUENCE [LARGE SCALE GENOMIC DNA]</scope>
    <source>
        <strain evidence="2">cv. DM1-3 516 R44</strain>
    </source>
</reference>
<proteinExistence type="predicted"/>
<reference evidence="1" key="2">
    <citation type="submission" date="2015-06" db="UniProtKB">
        <authorList>
            <consortium name="EnsemblPlants"/>
        </authorList>
    </citation>
    <scope>IDENTIFICATION</scope>
    <source>
        <strain evidence="1">DM1-3 516 R44</strain>
    </source>
</reference>
<accession>M1DFH9</accession>
<dbReference type="HOGENOM" id="CLU_1191658_0_0_1"/>
<evidence type="ECO:0000313" key="1">
    <source>
        <dbReference type="EnsemblPlants" id="PGSC0003DMT400088227"/>
    </source>
</evidence>
<dbReference type="InParanoid" id="M1DFH9"/>
<organism evidence="1 2">
    <name type="scientific">Solanum tuberosum</name>
    <name type="common">Potato</name>
    <dbReference type="NCBI Taxonomy" id="4113"/>
    <lineage>
        <taxon>Eukaryota</taxon>
        <taxon>Viridiplantae</taxon>
        <taxon>Streptophyta</taxon>
        <taxon>Embryophyta</taxon>
        <taxon>Tracheophyta</taxon>
        <taxon>Spermatophyta</taxon>
        <taxon>Magnoliopsida</taxon>
        <taxon>eudicotyledons</taxon>
        <taxon>Gunneridae</taxon>
        <taxon>Pentapetalae</taxon>
        <taxon>asterids</taxon>
        <taxon>lamiids</taxon>
        <taxon>Solanales</taxon>
        <taxon>Solanaceae</taxon>
        <taxon>Solanoideae</taxon>
        <taxon>Solaneae</taxon>
        <taxon>Solanum</taxon>
    </lineage>
</organism>